<dbReference type="InterPro" id="IPR001938">
    <property type="entry name" value="Thaumatin"/>
</dbReference>
<dbReference type="Proteomes" id="UP000653305">
    <property type="component" value="Unassembled WGS sequence"/>
</dbReference>
<comment type="caution">
    <text evidence="2">The sequence shown here is derived from an EMBL/GenBank/DDBJ whole genome shotgun (WGS) entry which is preliminary data.</text>
</comment>
<dbReference type="AlphaFoldDB" id="A0A830DKT3"/>
<protein>
    <submittedName>
        <fullName evidence="2">Thaumatin-like protein</fullName>
    </submittedName>
</protein>
<gene>
    <name evidence="2" type="ORF">PHJA_002991500</name>
</gene>
<reference evidence="2" key="1">
    <citation type="submission" date="2020-07" db="EMBL/GenBank/DDBJ databases">
        <title>Ethylene signaling mediates host invasion by parasitic plants.</title>
        <authorList>
            <person name="Yoshida S."/>
        </authorList>
    </citation>
    <scope>NUCLEOTIDE SEQUENCE</scope>
    <source>
        <strain evidence="2">Okayama</strain>
    </source>
</reference>
<evidence type="ECO:0000313" key="3">
    <source>
        <dbReference type="Proteomes" id="UP000653305"/>
    </source>
</evidence>
<dbReference type="OrthoDB" id="430315at2759"/>
<dbReference type="SUPFAM" id="SSF49870">
    <property type="entry name" value="Osmotin, thaumatin-like protein"/>
    <property type="match status" value="1"/>
</dbReference>
<name>A0A830DKT3_9LAMI</name>
<dbReference type="Gene3D" id="2.60.110.10">
    <property type="entry name" value="Thaumatin"/>
    <property type="match status" value="1"/>
</dbReference>
<feature type="region of interest" description="Disordered" evidence="1">
    <location>
        <begin position="1"/>
        <end position="34"/>
    </location>
</feature>
<dbReference type="PANTHER" id="PTHR31048">
    <property type="entry name" value="OS03G0233200 PROTEIN"/>
    <property type="match status" value="1"/>
</dbReference>
<evidence type="ECO:0000313" key="2">
    <source>
        <dbReference type="EMBL" id="GFQ08475.1"/>
    </source>
</evidence>
<proteinExistence type="predicted"/>
<keyword evidence="3" id="KW-1185">Reference proteome</keyword>
<dbReference type="PROSITE" id="PS51367">
    <property type="entry name" value="THAUMATIN_2"/>
    <property type="match status" value="1"/>
</dbReference>
<dbReference type="InterPro" id="IPR037176">
    <property type="entry name" value="Osmotin/thaumatin-like_sf"/>
</dbReference>
<organism evidence="2 3">
    <name type="scientific">Phtheirospermum japonicum</name>
    <dbReference type="NCBI Taxonomy" id="374723"/>
    <lineage>
        <taxon>Eukaryota</taxon>
        <taxon>Viridiplantae</taxon>
        <taxon>Streptophyta</taxon>
        <taxon>Embryophyta</taxon>
        <taxon>Tracheophyta</taxon>
        <taxon>Spermatophyta</taxon>
        <taxon>Magnoliopsida</taxon>
        <taxon>eudicotyledons</taxon>
        <taxon>Gunneridae</taxon>
        <taxon>Pentapetalae</taxon>
        <taxon>asterids</taxon>
        <taxon>lamiids</taxon>
        <taxon>Lamiales</taxon>
        <taxon>Orobanchaceae</taxon>
        <taxon>Orobanchaceae incertae sedis</taxon>
        <taxon>Phtheirospermum</taxon>
    </lineage>
</organism>
<evidence type="ECO:0000256" key="1">
    <source>
        <dbReference type="SAM" id="MobiDB-lite"/>
    </source>
</evidence>
<sequence>MAWNPARRRKTPAGERRPGAQAGPNSHRRRANRVVGPLLGQNGLRLRPIGPERELHHRRLRGLLGCGGSGGSPPVSLLEFTLDSPEDFYDVSLVDGFNLPVSIVPSGGSGNCSAVICNSNLNLECPEKLQVRG</sequence>
<feature type="non-terminal residue" evidence="2">
    <location>
        <position position="133"/>
    </location>
</feature>
<accession>A0A830DKT3</accession>
<dbReference type="SMART" id="SM00205">
    <property type="entry name" value="THN"/>
    <property type="match status" value="1"/>
</dbReference>
<dbReference type="Pfam" id="PF00314">
    <property type="entry name" value="Thaumatin"/>
    <property type="match status" value="1"/>
</dbReference>
<feature type="compositionally biased region" description="Basic residues" evidence="1">
    <location>
        <begin position="1"/>
        <end position="11"/>
    </location>
</feature>
<dbReference type="EMBL" id="BMAC01006083">
    <property type="protein sequence ID" value="GFQ08475.1"/>
    <property type="molecule type" value="Genomic_DNA"/>
</dbReference>